<evidence type="ECO:0008006" key="4">
    <source>
        <dbReference type="Google" id="ProtNLM"/>
    </source>
</evidence>
<evidence type="ECO:0000313" key="3">
    <source>
        <dbReference type="Proteomes" id="UP000683360"/>
    </source>
</evidence>
<dbReference type="PANTHER" id="PTHR14416">
    <property type="entry name" value="PROTEIN NJMU-R1"/>
    <property type="match status" value="1"/>
</dbReference>
<evidence type="ECO:0000256" key="1">
    <source>
        <dbReference type="SAM" id="Phobius"/>
    </source>
</evidence>
<keyword evidence="1" id="KW-1133">Transmembrane helix</keyword>
<dbReference type="GO" id="GO:0099041">
    <property type="term" value="P:vesicle tethering to Golgi"/>
    <property type="evidence" value="ECO:0007669"/>
    <property type="project" value="InterPro"/>
</dbReference>
<dbReference type="OrthoDB" id="20238at2759"/>
<organism evidence="2 3">
    <name type="scientific">Mytilus edulis</name>
    <name type="common">Blue mussel</name>
    <dbReference type="NCBI Taxonomy" id="6550"/>
    <lineage>
        <taxon>Eukaryota</taxon>
        <taxon>Metazoa</taxon>
        <taxon>Spiralia</taxon>
        <taxon>Lophotrochozoa</taxon>
        <taxon>Mollusca</taxon>
        <taxon>Bivalvia</taxon>
        <taxon>Autobranchia</taxon>
        <taxon>Pteriomorphia</taxon>
        <taxon>Mytilida</taxon>
        <taxon>Mytiloidea</taxon>
        <taxon>Mytilidae</taxon>
        <taxon>Mytilinae</taxon>
        <taxon>Mytilus</taxon>
    </lineage>
</organism>
<sequence length="328" mass="37368">MLKKRKVTGLYTYLYMFIACPVNGTTINCLTVLCTDVPASLEIELRKLLSQKLSKSAVYFGAGSVTQFECMLKDKEIREDGGNVKYIVCFLAPEAEMLEIFTQDLDVYCEKLSEEIRNKTDVPTAAIKFLEKWHETILDFLCRCVQLLQQDLKFLLYCALIDGCLKADGGKESVCSDLKRFIKLCNMSNMFGDESTGSMDMLVDISSASIPQKSVNVTFSNDQPMFDNIKCSKFCEHWSKAINSVDNNSPGEIRQAVEAFKVKYIHSINTMKRLLMEAQTDYYAYYRAYKFIMNSGNSEILLSYAHLDEIAEVKDVFTDLKNYLLHIS</sequence>
<reference evidence="2" key="1">
    <citation type="submission" date="2021-03" db="EMBL/GenBank/DDBJ databases">
        <authorList>
            <person name="Bekaert M."/>
        </authorList>
    </citation>
    <scope>NUCLEOTIDE SEQUENCE</scope>
</reference>
<keyword evidence="1" id="KW-0472">Membrane</keyword>
<dbReference type="PROSITE" id="PS51257">
    <property type="entry name" value="PROKAR_LIPOPROTEIN"/>
    <property type="match status" value="1"/>
</dbReference>
<proteinExistence type="predicted"/>
<gene>
    <name evidence="2" type="ORF">MEDL_7271</name>
</gene>
<dbReference type="Proteomes" id="UP000683360">
    <property type="component" value="Unassembled WGS sequence"/>
</dbReference>
<dbReference type="PANTHER" id="PTHR14416:SF2">
    <property type="entry name" value="PROTEIN NJMU-R1"/>
    <property type="match status" value="1"/>
</dbReference>
<keyword evidence="3" id="KW-1185">Reference proteome</keyword>
<keyword evidence="1" id="KW-0812">Transmembrane</keyword>
<accession>A0A8S3QBI0</accession>
<dbReference type="InterPro" id="IPR028280">
    <property type="entry name" value="Njmu-R1"/>
</dbReference>
<dbReference type="AlphaFoldDB" id="A0A8S3QBI0"/>
<feature type="transmembrane region" description="Helical" evidence="1">
    <location>
        <begin position="12"/>
        <end position="33"/>
    </location>
</feature>
<comment type="caution">
    <text evidence="2">The sequence shown here is derived from an EMBL/GenBank/DDBJ whole genome shotgun (WGS) entry which is preliminary data.</text>
</comment>
<dbReference type="GO" id="GO:0005802">
    <property type="term" value="C:trans-Golgi network"/>
    <property type="evidence" value="ECO:0007669"/>
    <property type="project" value="InterPro"/>
</dbReference>
<evidence type="ECO:0000313" key="2">
    <source>
        <dbReference type="EMBL" id="CAG2192074.1"/>
    </source>
</evidence>
<dbReference type="Pfam" id="PF15053">
    <property type="entry name" value="Njmu-R1"/>
    <property type="match status" value="1"/>
</dbReference>
<name>A0A8S3QBI0_MYTED</name>
<dbReference type="EMBL" id="CAJPWZ010000379">
    <property type="protein sequence ID" value="CAG2192074.1"/>
    <property type="molecule type" value="Genomic_DNA"/>
</dbReference>
<protein>
    <recommendedName>
        <fullName evidence="4">Protein Njmu-R1</fullName>
    </recommendedName>
</protein>